<dbReference type="RefSeq" id="WP_077280382.1">
    <property type="nucleotide sequence ID" value="NZ_MVBK01000162.1"/>
</dbReference>
<evidence type="ECO:0000313" key="2">
    <source>
        <dbReference type="Proteomes" id="UP000189462"/>
    </source>
</evidence>
<dbReference type="InterPro" id="IPR052184">
    <property type="entry name" value="SDR_enzymes"/>
</dbReference>
<dbReference type="EMBL" id="MVBK01000162">
    <property type="protein sequence ID" value="OOG20512.1"/>
    <property type="molecule type" value="Genomic_DNA"/>
</dbReference>
<dbReference type="InterPro" id="IPR002347">
    <property type="entry name" value="SDR_fam"/>
</dbReference>
<sequence length="231" mass="24731">MSHTVVITGANRGIGLEFTRQFADEGWRVYAGCRQPEQATELNRLAADNAHVTVHPLDVTKPAQIQALKAVLGDSPVDLLLNNAGSYGPDGVRFGNTDPDAWLENMRTNVIGPMKMMEALVDNVATSRLRLIASLSSKMGSMADNGSGGAYIYRSGKAALNAVMKSASIDLAPKGIIAVVLHPGWVRTAMGGPNAEIDAETSARRMREILARLTPRDAGSFFDIDGSIIPW</sequence>
<dbReference type="CDD" id="cd05325">
    <property type="entry name" value="carb_red_sniffer_like_SDR_c"/>
    <property type="match status" value="1"/>
</dbReference>
<dbReference type="AlphaFoldDB" id="A0A1V3N6R6"/>
<gene>
    <name evidence="1" type="ORF">B1C78_17315</name>
</gene>
<organism evidence="1 2">
    <name type="scientific">Thioalkalivibrio denitrificans</name>
    <dbReference type="NCBI Taxonomy" id="108003"/>
    <lineage>
        <taxon>Bacteria</taxon>
        <taxon>Pseudomonadati</taxon>
        <taxon>Pseudomonadota</taxon>
        <taxon>Gammaproteobacteria</taxon>
        <taxon>Chromatiales</taxon>
        <taxon>Ectothiorhodospiraceae</taxon>
        <taxon>Thioalkalivibrio</taxon>
    </lineage>
</organism>
<dbReference type="Proteomes" id="UP000189462">
    <property type="component" value="Unassembled WGS sequence"/>
</dbReference>
<keyword evidence="2" id="KW-1185">Reference proteome</keyword>
<dbReference type="InterPro" id="IPR036291">
    <property type="entry name" value="NAD(P)-bd_dom_sf"/>
</dbReference>
<name>A0A1V3N6R6_9GAMM</name>
<dbReference type="PANTHER" id="PTHR45458">
    <property type="entry name" value="SHORT-CHAIN DEHYDROGENASE/REDUCTASE SDR"/>
    <property type="match status" value="1"/>
</dbReference>
<dbReference type="SUPFAM" id="SSF51735">
    <property type="entry name" value="NAD(P)-binding Rossmann-fold domains"/>
    <property type="match status" value="1"/>
</dbReference>
<dbReference type="Pfam" id="PF00106">
    <property type="entry name" value="adh_short"/>
    <property type="match status" value="1"/>
</dbReference>
<protein>
    <submittedName>
        <fullName evidence="1">Short-chain dehydrogenase</fullName>
    </submittedName>
</protein>
<dbReference type="GO" id="GO:0016616">
    <property type="term" value="F:oxidoreductase activity, acting on the CH-OH group of donors, NAD or NADP as acceptor"/>
    <property type="evidence" value="ECO:0007669"/>
    <property type="project" value="TreeGrafter"/>
</dbReference>
<dbReference type="Gene3D" id="3.40.50.720">
    <property type="entry name" value="NAD(P)-binding Rossmann-like Domain"/>
    <property type="match status" value="1"/>
</dbReference>
<comment type="caution">
    <text evidence="1">The sequence shown here is derived from an EMBL/GenBank/DDBJ whole genome shotgun (WGS) entry which is preliminary data.</text>
</comment>
<evidence type="ECO:0000313" key="1">
    <source>
        <dbReference type="EMBL" id="OOG20512.1"/>
    </source>
</evidence>
<reference evidence="1 2" key="1">
    <citation type="submission" date="2017-02" db="EMBL/GenBank/DDBJ databases">
        <title>Genomic diversity within the haloalkaliphilic genus Thioalkalivibrio.</title>
        <authorList>
            <person name="Ahn A.-C."/>
            <person name="Meier-Kolthoff J."/>
            <person name="Overmars L."/>
            <person name="Richter M."/>
            <person name="Woyke T."/>
            <person name="Sorokin D.Y."/>
            <person name="Muyzer G."/>
        </authorList>
    </citation>
    <scope>NUCLEOTIDE SEQUENCE [LARGE SCALE GENOMIC DNA]</scope>
    <source>
        <strain evidence="1 2">ALJD</strain>
    </source>
</reference>
<dbReference type="PANTHER" id="PTHR45458:SF1">
    <property type="entry name" value="SHORT CHAIN DEHYDROGENASE"/>
    <property type="match status" value="1"/>
</dbReference>
<dbReference type="PRINTS" id="PR00081">
    <property type="entry name" value="GDHRDH"/>
</dbReference>
<accession>A0A1V3N6R6</accession>
<dbReference type="OrthoDB" id="5786478at2"/>
<proteinExistence type="predicted"/>
<dbReference type="STRING" id="108003.B1C78_17315"/>